<evidence type="ECO:0000256" key="6">
    <source>
        <dbReference type="ARBA" id="ARBA00022806"/>
    </source>
</evidence>
<dbReference type="SMART" id="SM00490">
    <property type="entry name" value="HELICc"/>
    <property type="match status" value="1"/>
</dbReference>
<dbReference type="STRING" id="431595.K3WD55"/>
<reference evidence="18" key="2">
    <citation type="submission" date="2010-04" db="EMBL/GenBank/DDBJ databases">
        <authorList>
            <person name="Buell R."/>
            <person name="Hamilton J."/>
            <person name="Hostetler J."/>
        </authorList>
    </citation>
    <scope>NUCLEOTIDE SEQUENCE [LARGE SCALE GENOMIC DNA]</scope>
    <source>
        <strain evidence="18">DAOM:BR144</strain>
    </source>
</reference>
<dbReference type="InterPro" id="IPR014001">
    <property type="entry name" value="Helicase_ATP-bd"/>
</dbReference>
<evidence type="ECO:0000256" key="11">
    <source>
        <dbReference type="ARBA" id="ARBA00034617"/>
    </source>
</evidence>
<dbReference type="FunFam" id="3.40.50.300:FF:000444">
    <property type="entry name" value="ATP-dependent DNA helicase"/>
    <property type="match status" value="1"/>
</dbReference>
<dbReference type="GO" id="GO:0009378">
    <property type="term" value="F:four-way junction helicase activity"/>
    <property type="evidence" value="ECO:0007669"/>
    <property type="project" value="TreeGrafter"/>
</dbReference>
<dbReference type="Pfam" id="PF00271">
    <property type="entry name" value="Helicase_C"/>
    <property type="match status" value="1"/>
</dbReference>
<organism evidence="17 18">
    <name type="scientific">Globisporangium ultimum (strain ATCC 200006 / CBS 805.95 / DAOM BR144)</name>
    <name type="common">Pythium ultimum</name>
    <dbReference type="NCBI Taxonomy" id="431595"/>
    <lineage>
        <taxon>Eukaryota</taxon>
        <taxon>Sar</taxon>
        <taxon>Stramenopiles</taxon>
        <taxon>Oomycota</taxon>
        <taxon>Peronosporomycetes</taxon>
        <taxon>Pythiales</taxon>
        <taxon>Pythiaceae</taxon>
        <taxon>Globisporangium</taxon>
    </lineage>
</organism>
<dbReference type="InterPro" id="IPR027417">
    <property type="entry name" value="P-loop_NTPase"/>
</dbReference>
<reference evidence="17" key="3">
    <citation type="submission" date="2015-02" db="UniProtKB">
        <authorList>
            <consortium name="EnsemblProtists"/>
        </authorList>
    </citation>
    <scope>IDENTIFICATION</scope>
    <source>
        <strain evidence="17">DAOM BR144</strain>
    </source>
</reference>
<sequence length="644" mass="70790">MTTKRRGGGSFVPISAQFQTAAQVLHEMPAVEEIDLTADERTTAARGAKRRRQSHRAPATSFYEDDDDDFDDDFEPEDSDANGGDGGGKENAGGTALDLIQHTTRDAPGSRHRKRALGAKVARAPASTASSAPVDLSTNDDDAADRVTSAWATRKRARPSTEQQLPATSVVERRASLPAAAAATTRSSSGGTFALFAHGTSGSNGAPGKQPQPRDILDRANKAIFGNDSFRKNQRQVIEATMRKQDCFVLMPTGGGKSLCYQLPAVLTPGVTIVVSPLLSLIQDQVTALIRNPRCGIPAGYLSSQTGITLRRAITQELKRNKPSLKLLYVTPEKLGNSAEMIELLEILHHNGMLARFVIDEAHCVSQWGHDFRPDYMKLGMLKTRFPDVPLMALTATAPPKVIQGVQRSLKITKGPVFSMNFNRPNLSFEVLDKPYDDRKALQALHELITRSFAQDAVGIVYCMTKQECENVADYLLDYGVRADFYHAGQSNTDRQMVQEAWQNGQVSVVCATIAYGMGINKADVRYVIHYSVAKSMEGYYQEAGRAGRDGQPSQCTLFYSSKDVSKMRMILNMPSKGMTAKTRAVHMQKLAAMAEYCEDNTSCRRKLLVSYFGQTFNRDDCNGTCDNCLRYARRPGQPHNRNP</sequence>
<keyword evidence="6 13" id="KW-0347">Helicase</keyword>
<keyword evidence="18" id="KW-1185">Reference proteome</keyword>
<keyword evidence="9" id="KW-0413">Isomerase</keyword>
<dbReference type="SUPFAM" id="SSF52540">
    <property type="entry name" value="P-loop containing nucleoside triphosphate hydrolases"/>
    <property type="match status" value="1"/>
</dbReference>
<evidence type="ECO:0000256" key="13">
    <source>
        <dbReference type="RuleBase" id="RU364117"/>
    </source>
</evidence>
<dbReference type="HOGENOM" id="CLU_001103_9_6_1"/>
<dbReference type="EnsemblProtists" id="PYU1_T002896">
    <property type="protein sequence ID" value="PYU1_T002896"/>
    <property type="gene ID" value="PYU1_G002893"/>
</dbReference>
<dbReference type="PANTHER" id="PTHR13710:SF153">
    <property type="entry name" value="RECQ-LIKE DNA HELICASE BLM"/>
    <property type="match status" value="1"/>
</dbReference>
<dbReference type="FunCoup" id="K3WD55">
    <property type="interactions" value="419"/>
</dbReference>
<dbReference type="NCBIfam" id="TIGR00614">
    <property type="entry name" value="recQ_fam"/>
    <property type="match status" value="1"/>
</dbReference>
<feature type="compositionally biased region" description="Acidic residues" evidence="14">
    <location>
        <begin position="63"/>
        <end position="80"/>
    </location>
</feature>
<dbReference type="GO" id="GO:0000724">
    <property type="term" value="P:double-strand break repair via homologous recombination"/>
    <property type="evidence" value="ECO:0007669"/>
    <property type="project" value="TreeGrafter"/>
</dbReference>
<dbReference type="InterPro" id="IPR001650">
    <property type="entry name" value="Helicase_C-like"/>
</dbReference>
<feature type="domain" description="Helicase ATP-binding" evidence="15">
    <location>
        <begin position="238"/>
        <end position="416"/>
    </location>
</feature>
<dbReference type="PROSITE" id="PS51194">
    <property type="entry name" value="HELICASE_CTER"/>
    <property type="match status" value="1"/>
</dbReference>
<comment type="catalytic activity">
    <reaction evidence="12 13">
        <text>ATP + H2O = ADP + phosphate + H(+)</text>
        <dbReference type="Rhea" id="RHEA:13065"/>
        <dbReference type="ChEBI" id="CHEBI:15377"/>
        <dbReference type="ChEBI" id="CHEBI:15378"/>
        <dbReference type="ChEBI" id="CHEBI:30616"/>
        <dbReference type="ChEBI" id="CHEBI:43474"/>
        <dbReference type="ChEBI" id="CHEBI:456216"/>
    </reaction>
</comment>
<dbReference type="GO" id="GO:0016887">
    <property type="term" value="F:ATP hydrolysis activity"/>
    <property type="evidence" value="ECO:0007669"/>
    <property type="project" value="RHEA"/>
</dbReference>
<evidence type="ECO:0000256" key="8">
    <source>
        <dbReference type="ARBA" id="ARBA00023125"/>
    </source>
</evidence>
<dbReference type="PROSITE" id="PS00690">
    <property type="entry name" value="DEAH_ATP_HELICASE"/>
    <property type="match status" value="1"/>
</dbReference>
<dbReference type="InterPro" id="IPR002464">
    <property type="entry name" value="DNA/RNA_helicase_DEAH_CS"/>
</dbReference>
<dbReference type="GO" id="GO:0005737">
    <property type="term" value="C:cytoplasm"/>
    <property type="evidence" value="ECO:0007669"/>
    <property type="project" value="TreeGrafter"/>
</dbReference>
<dbReference type="GO" id="GO:0003677">
    <property type="term" value="F:DNA binding"/>
    <property type="evidence" value="ECO:0007669"/>
    <property type="project" value="UniProtKB-KW"/>
</dbReference>
<dbReference type="Gene3D" id="3.40.50.300">
    <property type="entry name" value="P-loop containing nucleotide triphosphate hydrolases"/>
    <property type="match status" value="2"/>
</dbReference>
<dbReference type="Proteomes" id="UP000019132">
    <property type="component" value="Unassembled WGS sequence"/>
</dbReference>
<evidence type="ECO:0000256" key="12">
    <source>
        <dbReference type="ARBA" id="ARBA00049360"/>
    </source>
</evidence>
<keyword evidence="3" id="KW-0479">Metal-binding</keyword>
<dbReference type="EC" id="5.6.2.4" evidence="13"/>
<evidence type="ECO:0000256" key="14">
    <source>
        <dbReference type="SAM" id="MobiDB-lite"/>
    </source>
</evidence>
<dbReference type="SMART" id="SM00487">
    <property type="entry name" value="DEXDc"/>
    <property type="match status" value="1"/>
</dbReference>
<dbReference type="CDD" id="cd18794">
    <property type="entry name" value="SF2_C_RecQ"/>
    <property type="match status" value="1"/>
</dbReference>
<comment type="similarity">
    <text evidence="2 13">Belongs to the helicase family. RecQ subfamily.</text>
</comment>
<dbReference type="GO" id="GO:0005694">
    <property type="term" value="C:chromosome"/>
    <property type="evidence" value="ECO:0007669"/>
    <property type="project" value="TreeGrafter"/>
</dbReference>
<dbReference type="InterPro" id="IPR011545">
    <property type="entry name" value="DEAD/DEAH_box_helicase_dom"/>
</dbReference>
<dbReference type="eggNOG" id="KOG0351">
    <property type="taxonomic scope" value="Eukaryota"/>
</dbReference>
<keyword evidence="8" id="KW-0238">DNA-binding</keyword>
<feature type="region of interest" description="Disordered" evidence="14">
    <location>
        <begin position="193"/>
        <end position="214"/>
    </location>
</feature>
<dbReference type="AlphaFoldDB" id="K3WD55"/>
<comment type="subcellular location">
    <subcellularLocation>
        <location evidence="1 13">Nucleus</location>
    </subcellularLocation>
</comment>
<keyword evidence="10 13" id="KW-0539">Nucleus</keyword>
<dbReference type="InterPro" id="IPR004589">
    <property type="entry name" value="DNA_helicase_ATP-dep_RecQ"/>
</dbReference>
<keyword evidence="7 13" id="KW-0067">ATP-binding</keyword>
<comment type="catalytic activity">
    <reaction evidence="11 13">
        <text>Couples ATP hydrolysis with the unwinding of duplex DNA by translocating in the 3'-5' direction.</text>
        <dbReference type="EC" id="5.6.2.4"/>
    </reaction>
</comment>
<dbReference type="CDD" id="cd17920">
    <property type="entry name" value="DEXHc_RecQ"/>
    <property type="match status" value="1"/>
</dbReference>
<dbReference type="GO" id="GO:0043138">
    <property type="term" value="F:3'-5' DNA helicase activity"/>
    <property type="evidence" value="ECO:0007669"/>
    <property type="project" value="UniProtKB-EC"/>
</dbReference>
<protein>
    <recommendedName>
        <fullName evidence="13">ATP-dependent DNA helicase</fullName>
        <ecNumber evidence="13">5.6.2.4</ecNumber>
    </recommendedName>
</protein>
<dbReference type="Pfam" id="PF00270">
    <property type="entry name" value="DEAD"/>
    <property type="match status" value="1"/>
</dbReference>
<dbReference type="PANTHER" id="PTHR13710">
    <property type="entry name" value="DNA HELICASE RECQ FAMILY MEMBER"/>
    <property type="match status" value="1"/>
</dbReference>
<evidence type="ECO:0000256" key="1">
    <source>
        <dbReference type="ARBA" id="ARBA00004123"/>
    </source>
</evidence>
<feature type="region of interest" description="Disordered" evidence="14">
    <location>
        <begin position="35"/>
        <end position="171"/>
    </location>
</feature>
<keyword evidence="4 13" id="KW-0547">Nucleotide-binding</keyword>
<evidence type="ECO:0000256" key="9">
    <source>
        <dbReference type="ARBA" id="ARBA00023235"/>
    </source>
</evidence>
<evidence type="ECO:0000256" key="7">
    <source>
        <dbReference type="ARBA" id="ARBA00022840"/>
    </source>
</evidence>
<evidence type="ECO:0000313" key="18">
    <source>
        <dbReference type="Proteomes" id="UP000019132"/>
    </source>
</evidence>
<dbReference type="InParanoid" id="K3WD55"/>
<dbReference type="OMA" id="DICKWRL"/>
<evidence type="ECO:0000256" key="4">
    <source>
        <dbReference type="ARBA" id="ARBA00022741"/>
    </source>
</evidence>
<dbReference type="GO" id="GO:0005634">
    <property type="term" value="C:nucleus"/>
    <property type="evidence" value="ECO:0007669"/>
    <property type="project" value="UniProtKB-SubCell"/>
</dbReference>
<evidence type="ECO:0000256" key="5">
    <source>
        <dbReference type="ARBA" id="ARBA00022801"/>
    </source>
</evidence>
<evidence type="ECO:0000313" key="17">
    <source>
        <dbReference type="EnsemblProtists" id="PYU1_T002896"/>
    </source>
</evidence>
<dbReference type="VEuPathDB" id="FungiDB:PYU1_G002893"/>
<evidence type="ECO:0000256" key="3">
    <source>
        <dbReference type="ARBA" id="ARBA00022723"/>
    </source>
</evidence>
<dbReference type="Pfam" id="PF16124">
    <property type="entry name" value="RecQ_Zn_bind"/>
    <property type="match status" value="1"/>
</dbReference>
<evidence type="ECO:0000256" key="10">
    <source>
        <dbReference type="ARBA" id="ARBA00023242"/>
    </source>
</evidence>
<accession>K3WD55</accession>
<dbReference type="EMBL" id="GL376628">
    <property type="status" value="NOT_ANNOTATED_CDS"/>
    <property type="molecule type" value="Genomic_DNA"/>
</dbReference>
<dbReference type="PROSITE" id="PS51192">
    <property type="entry name" value="HELICASE_ATP_BIND_1"/>
    <property type="match status" value="1"/>
</dbReference>
<feature type="compositionally biased region" description="Low complexity" evidence="14">
    <location>
        <begin position="122"/>
        <end position="133"/>
    </location>
</feature>
<evidence type="ECO:0000259" key="16">
    <source>
        <dbReference type="PROSITE" id="PS51194"/>
    </source>
</evidence>
<dbReference type="GO" id="GO:0046872">
    <property type="term" value="F:metal ion binding"/>
    <property type="evidence" value="ECO:0007669"/>
    <property type="project" value="UniProtKB-KW"/>
</dbReference>
<dbReference type="InterPro" id="IPR032284">
    <property type="entry name" value="RecQ_Zn-bd"/>
</dbReference>
<name>K3WD55_GLOUD</name>
<evidence type="ECO:0000256" key="2">
    <source>
        <dbReference type="ARBA" id="ARBA00005446"/>
    </source>
</evidence>
<evidence type="ECO:0000259" key="15">
    <source>
        <dbReference type="PROSITE" id="PS51192"/>
    </source>
</evidence>
<feature type="domain" description="Helicase C-terminal" evidence="16">
    <location>
        <begin position="440"/>
        <end position="592"/>
    </location>
</feature>
<dbReference type="GO" id="GO:0005524">
    <property type="term" value="F:ATP binding"/>
    <property type="evidence" value="ECO:0007669"/>
    <property type="project" value="UniProtKB-KW"/>
</dbReference>
<reference evidence="18" key="1">
    <citation type="journal article" date="2010" name="Genome Biol.">
        <title>Genome sequence of the necrotrophic plant pathogen Pythium ultimum reveals original pathogenicity mechanisms and effector repertoire.</title>
        <authorList>
            <person name="Levesque C.A."/>
            <person name="Brouwer H."/>
            <person name="Cano L."/>
            <person name="Hamilton J.P."/>
            <person name="Holt C."/>
            <person name="Huitema E."/>
            <person name="Raffaele S."/>
            <person name="Robideau G.P."/>
            <person name="Thines M."/>
            <person name="Win J."/>
            <person name="Zerillo M.M."/>
            <person name="Beakes G.W."/>
            <person name="Boore J.L."/>
            <person name="Busam D."/>
            <person name="Dumas B."/>
            <person name="Ferriera S."/>
            <person name="Fuerstenberg S.I."/>
            <person name="Gachon C.M."/>
            <person name="Gaulin E."/>
            <person name="Govers F."/>
            <person name="Grenville-Briggs L."/>
            <person name="Horner N."/>
            <person name="Hostetler J."/>
            <person name="Jiang R.H."/>
            <person name="Johnson J."/>
            <person name="Krajaejun T."/>
            <person name="Lin H."/>
            <person name="Meijer H.J."/>
            <person name="Moore B."/>
            <person name="Morris P."/>
            <person name="Phuntmart V."/>
            <person name="Puiu D."/>
            <person name="Shetty J."/>
            <person name="Stajich J.E."/>
            <person name="Tripathy S."/>
            <person name="Wawra S."/>
            <person name="van West P."/>
            <person name="Whitty B.R."/>
            <person name="Coutinho P.M."/>
            <person name="Henrissat B."/>
            <person name="Martin F."/>
            <person name="Thomas P.D."/>
            <person name="Tyler B.M."/>
            <person name="De Vries R.P."/>
            <person name="Kamoun S."/>
            <person name="Yandell M."/>
            <person name="Tisserat N."/>
            <person name="Buell C.R."/>
        </authorList>
    </citation>
    <scope>NUCLEOTIDE SEQUENCE</scope>
    <source>
        <strain evidence="18">DAOM:BR144</strain>
    </source>
</reference>
<proteinExistence type="inferred from homology"/>
<dbReference type="FunFam" id="3.40.50.300:FF:001975">
    <property type="entry name" value="ATP-dependent DNA helicase"/>
    <property type="match status" value="1"/>
</dbReference>
<keyword evidence="5 13" id="KW-0378">Hydrolase</keyword>